<dbReference type="PANTHER" id="PTHR30502:SF8">
    <property type="entry name" value="SYNTHASE, PUTATIVE-RELATED"/>
    <property type="match status" value="1"/>
</dbReference>
<evidence type="ECO:0000313" key="6">
    <source>
        <dbReference type="Proteomes" id="UP000566819"/>
    </source>
</evidence>
<evidence type="ECO:0000259" key="4">
    <source>
        <dbReference type="Pfam" id="PF03328"/>
    </source>
</evidence>
<feature type="domain" description="HpcH/HpaI aldolase/citrate lyase" evidence="4">
    <location>
        <begin position="66"/>
        <end position="298"/>
    </location>
</feature>
<protein>
    <recommendedName>
        <fullName evidence="4">HpcH/HpaI aldolase/citrate lyase domain-containing protein</fullName>
    </recommendedName>
</protein>
<evidence type="ECO:0000256" key="2">
    <source>
        <dbReference type="ARBA" id="ARBA00023239"/>
    </source>
</evidence>
<dbReference type="Gene3D" id="3.20.20.60">
    <property type="entry name" value="Phosphoenolpyruvate-binding domains"/>
    <property type="match status" value="1"/>
</dbReference>
<reference evidence="5 6" key="1">
    <citation type="submission" date="2020-03" db="EMBL/GenBank/DDBJ databases">
        <title>Draft Genome Sequence of Cudoniella acicularis.</title>
        <authorList>
            <person name="Buettner E."/>
            <person name="Kellner H."/>
        </authorList>
    </citation>
    <scope>NUCLEOTIDE SEQUENCE [LARGE SCALE GENOMIC DNA]</scope>
    <source>
        <strain evidence="5 6">DSM 108380</strain>
    </source>
</reference>
<dbReference type="Pfam" id="PF03328">
    <property type="entry name" value="HpcH_HpaI"/>
    <property type="match status" value="1"/>
</dbReference>
<dbReference type="GO" id="GO:0005737">
    <property type="term" value="C:cytoplasm"/>
    <property type="evidence" value="ECO:0007669"/>
    <property type="project" value="TreeGrafter"/>
</dbReference>
<feature type="compositionally biased region" description="Acidic residues" evidence="3">
    <location>
        <begin position="751"/>
        <end position="770"/>
    </location>
</feature>
<keyword evidence="6" id="KW-1185">Reference proteome</keyword>
<organism evidence="5 6">
    <name type="scientific">Cudoniella acicularis</name>
    <dbReference type="NCBI Taxonomy" id="354080"/>
    <lineage>
        <taxon>Eukaryota</taxon>
        <taxon>Fungi</taxon>
        <taxon>Dikarya</taxon>
        <taxon>Ascomycota</taxon>
        <taxon>Pezizomycotina</taxon>
        <taxon>Leotiomycetes</taxon>
        <taxon>Helotiales</taxon>
        <taxon>Tricladiaceae</taxon>
        <taxon>Cudoniella</taxon>
    </lineage>
</organism>
<evidence type="ECO:0000256" key="3">
    <source>
        <dbReference type="SAM" id="MobiDB-lite"/>
    </source>
</evidence>
<dbReference type="EMBL" id="JAAMPI010001566">
    <property type="protein sequence ID" value="KAF4624741.1"/>
    <property type="molecule type" value="Genomic_DNA"/>
</dbReference>
<proteinExistence type="predicted"/>
<feature type="region of interest" description="Disordered" evidence="3">
    <location>
        <begin position="780"/>
        <end position="799"/>
    </location>
</feature>
<dbReference type="SUPFAM" id="SSF51621">
    <property type="entry name" value="Phosphoenolpyruvate/pyruvate domain"/>
    <property type="match status" value="1"/>
</dbReference>
<keyword evidence="2" id="KW-0456">Lyase</keyword>
<keyword evidence="1" id="KW-0479">Metal-binding</keyword>
<dbReference type="PANTHER" id="PTHR30502">
    <property type="entry name" value="2-KETO-3-DEOXY-L-RHAMNONATE ALDOLASE"/>
    <property type="match status" value="1"/>
</dbReference>
<dbReference type="InterPro" id="IPR015813">
    <property type="entry name" value="Pyrv/PenolPyrv_kinase-like_dom"/>
</dbReference>
<dbReference type="AlphaFoldDB" id="A0A8H4R9W4"/>
<gene>
    <name evidence="5" type="ORF">G7Y89_g13428</name>
</gene>
<dbReference type="InterPro" id="IPR050251">
    <property type="entry name" value="HpcH-HpaI_aldolase"/>
</dbReference>
<feature type="compositionally biased region" description="Acidic residues" evidence="3">
    <location>
        <begin position="780"/>
        <end position="790"/>
    </location>
</feature>
<evidence type="ECO:0000313" key="5">
    <source>
        <dbReference type="EMBL" id="KAF4624741.1"/>
    </source>
</evidence>
<dbReference type="GO" id="GO:0016832">
    <property type="term" value="F:aldehyde-lyase activity"/>
    <property type="evidence" value="ECO:0007669"/>
    <property type="project" value="TreeGrafter"/>
</dbReference>
<dbReference type="Proteomes" id="UP000566819">
    <property type="component" value="Unassembled WGS sequence"/>
</dbReference>
<dbReference type="InterPro" id="IPR040442">
    <property type="entry name" value="Pyrv_kinase-like_dom_sf"/>
</dbReference>
<feature type="region of interest" description="Disordered" evidence="3">
    <location>
        <begin position="746"/>
        <end position="770"/>
    </location>
</feature>
<comment type="caution">
    <text evidence="5">The sequence shown here is derived from an EMBL/GenBank/DDBJ whole genome shotgun (WGS) entry which is preliminary data.</text>
</comment>
<sequence>MATNGSLNGTLNGPTSGYSTGFKPVDPADVAKLGMKAYRAPSLFQPHRAREALADAHAGKIPPIVGFFCGLSSPPVAKLVALFGFDLVWIDWEHASTNVETMTQMVHDIMFCSEGRSMPFVRVPGHDHAAIGYALDAGASIVVPQVETVEDAKHITSAAKFGKKVNGYRSAPPARWFSNLSDGRIDESLTLHQNLNRQAAIVIQIESLAGIHNLDAILTECGDQIDSVWLGSLDARISMDLAAGGLMGDEEEWTEAVKVYEAALAKHNKPASGLAFGTPEMKEHLSRGRSMIVVAADTYALMGTMGDLAEVRKDYPAMDYSKVYKTLCAPFGPSIYSLEEGCAAYKITCFSSPFTPPPQPPQNLHNDYYADHELWQNHFLGVSAYIVMSDEKGDQLVLLDHNNSGIMASKNPPKHVLYELYLEDLDSVRRVMASLDYYFTNPEPSPHAVELRYMTDKETRTVKRIFDAIQNHCQIRLPLHSSLLFVAAKEEGDEEVEQSIEEYIAVADAKLFFEPMKHYQEFCAAEKKFYRENGFEVPSFKELLELAPAVWPGLLQEMGYSQIDFDDNGQIYFTPHVPGQRVIDDGTLDRSATKINTPDDSKLTITIPVEEVDEKDPTKRTPCEAFEFEYKGLINWYDRASVKQLRTWRHHMFNRLLGSKREAGVPWLEVERDALFDILQVHLKTKAVGGRYSKIDWDFITERLNERFVNTPQKKGMWVCERVYEFLDSNGKICWVRVARQKLAKDRRGEGEEEAEEEEEEEEEDDEDINVDYWMAQLEEEWESSSEEEEQPPRKIRKM</sequence>
<accession>A0A8H4R9W4</accession>
<dbReference type="InterPro" id="IPR005000">
    <property type="entry name" value="Aldolase/citrate-lyase_domain"/>
</dbReference>
<dbReference type="OrthoDB" id="1621678at2759"/>
<name>A0A8H4R9W4_9HELO</name>
<evidence type="ECO:0000256" key="1">
    <source>
        <dbReference type="ARBA" id="ARBA00022723"/>
    </source>
</evidence>
<dbReference type="GO" id="GO:0046872">
    <property type="term" value="F:metal ion binding"/>
    <property type="evidence" value="ECO:0007669"/>
    <property type="project" value="UniProtKB-KW"/>
</dbReference>